<dbReference type="EMBL" id="KN822009">
    <property type="protein sequence ID" value="KIM68455.1"/>
    <property type="molecule type" value="Genomic_DNA"/>
</dbReference>
<evidence type="ECO:0000313" key="3">
    <source>
        <dbReference type="Proteomes" id="UP000053989"/>
    </source>
</evidence>
<organism evidence="2 3">
    <name type="scientific">Scleroderma citrinum Foug A</name>
    <dbReference type="NCBI Taxonomy" id="1036808"/>
    <lineage>
        <taxon>Eukaryota</taxon>
        <taxon>Fungi</taxon>
        <taxon>Dikarya</taxon>
        <taxon>Basidiomycota</taxon>
        <taxon>Agaricomycotina</taxon>
        <taxon>Agaricomycetes</taxon>
        <taxon>Agaricomycetidae</taxon>
        <taxon>Boletales</taxon>
        <taxon>Sclerodermatineae</taxon>
        <taxon>Sclerodermataceae</taxon>
        <taxon>Scleroderma</taxon>
    </lineage>
</organism>
<feature type="domain" description="HAT C-terminal dimerisation" evidence="1">
    <location>
        <begin position="1"/>
        <end position="50"/>
    </location>
</feature>
<gene>
    <name evidence="2" type="ORF">SCLCIDRAFT_105925</name>
</gene>
<dbReference type="InterPro" id="IPR008906">
    <property type="entry name" value="HATC_C_dom"/>
</dbReference>
<dbReference type="InParanoid" id="A0A0C3E6M9"/>
<name>A0A0C3E6M9_9AGAM</name>
<dbReference type="Pfam" id="PF05699">
    <property type="entry name" value="Dimer_Tnp_hAT"/>
    <property type="match status" value="1"/>
</dbReference>
<reference evidence="2 3" key="1">
    <citation type="submission" date="2014-04" db="EMBL/GenBank/DDBJ databases">
        <authorList>
            <consortium name="DOE Joint Genome Institute"/>
            <person name="Kuo A."/>
            <person name="Kohler A."/>
            <person name="Nagy L.G."/>
            <person name="Floudas D."/>
            <person name="Copeland A."/>
            <person name="Barry K.W."/>
            <person name="Cichocki N."/>
            <person name="Veneault-Fourrey C."/>
            <person name="LaButti K."/>
            <person name="Lindquist E.A."/>
            <person name="Lipzen A."/>
            <person name="Lundell T."/>
            <person name="Morin E."/>
            <person name="Murat C."/>
            <person name="Sun H."/>
            <person name="Tunlid A."/>
            <person name="Henrissat B."/>
            <person name="Grigoriev I.V."/>
            <person name="Hibbett D.S."/>
            <person name="Martin F."/>
            <person name="Nordberg H.P."/>
            <person name="Cantor M.N."/>
            <person name="Hua S.X."/>
        </authorList>
    </citation>
    <scope>NUCLEOTIDE SEQUENCE [LARGE SCALE GENOMIC DNA]</scope>
    <source>
        <strain evidence="2 3">Foug A</strain>
    </source>
</reference>
<dbReference type="AlphaFoldDB" id="A0A0C3E6M9"/>
<sequence length="90" mass="10178">LSRMALDYLTIPATSVDVERLFSKGRMVLPYLRNHLSTQSTHALLCLGQWSKLGLVKDDDLHKVTYGELELDGENDVKLPEGWDKIALHT</sequence>
<dbReference type="SUPFAM" id="SSF53098">
    <property type="entry name" value="Ribonuclease H-like"/>
    <property type="match status" value="1"/>
</dbReference>
<protein>
    <recommendedName>
        <fullName evidence="1">HAT C-terminal dimerisation domain-containing protein</fullName>
    </recommendedName>
</protein>
<proteinExistence type="predicted"/>
<accession>A0A0C3E6M9</accession>
<dbReference type="HOGENOM" id="CLU_009123_11_0_1"/>
<evidence type="ECO:0000259" key="1">
    <source>
        <dbReference type="Pfam" id="PF05699"/>
    </source>
</evidence>
<reference evidence="3" key="2">
    <citation type="submission" date="2015-01" db="EMBL/GenBank/DDBJ databases">
        <title>Evolutionary Origins and Diversification of the Mycorrhizal Mutualists.</title>
        <authorList>
            <consortium name="DOE Joint Genome Institute"/>
            <consortium name="Mycorrhizal Genomics Consortium"/>
            <person name="Kohler A."/>
            <person name="Kuo A."/>
            <person name="Nagy L.G."/>
            <person name="Floudas D."/>
            <person name="Copeland A."/>
            <person name="Barry K.W."/>
            <person name="Cichocki N."/>
            <person name="Veneault-Fourrey C."/>
            <person name="LaButti K."/>
            <person name="Lindquist E.A."/>
            <person name="Lipzen A."/>
            <person name="Lundell T."/>
            <person name="Morin E."/>
            <person name="Murat C."/>
            <person name="Riley R."/>
            <person name="Ohm R."/>
            <person name="Sun H."/>
            <person name="Tunlid A."/>
            <person name="Henrissat B."/>
            <person name="Grigoriev I.V."/>
            <person name="Hibbett D.S."/>
            <person name="Martin F."/>
        </authorList>
    </citation>
    <scope>NUCLEOTIDE SEQUENCE [LARGE SCALE GENOMIC DNA]</scope>
    <source>
        <strain evidence="3">Foug A</strain>
    </source>
</reference>
<evidence type="ECO:0000313" key="2">
    <source>
        <dbReference type="EMBL" id="KIM68455.1"/>
    </source>
</evidence>
<feature type="non-terminal residue" evidence="2">
    <location>
        <position position="1"/>
    </location>
</feature>
<dbReference type="InterPro" id="IPR012337">
    <property type="entry name" value="RNaseH-like_sf"/>
</dbReference>
<dbReference type="Proteomes" id="UP000053989">
    <property type="component" value="Unassembled WGS sequence"/>
</dbReference>
<dbReference type="GO" id="GO:0046983">
    <property type="term" value="F:protein dimerization activity"/>
    <property type="evidence" value="ECO:0007669"/>
    <property type="project" value="InterPro"/>
</dbReference>
<dbReference type="OrthoDB" id="1715602at2759"/>
<keyword evidence="3" id="KW-1185">Reference proteome</keyword>